<reference evidence="1" key="1">
    <citation type="journal article" date="2023" name="Mol. Phylogenet. Evol.">
        <title>Genome-scale phylogeny and comparative genomics of the fungal order Sordariales.</title>
        <authorList>
            <person name="Hensen N."/>
            <person name="Bonometti L."/>
            <person name="Westerberg I."/>
            <person name="Brannstrom I.O."/>
            <person name="Guillou S."/>
            <person name="Cros-Aarteil S."/>
            <person name="Calhoun S."/>
            <person name="Haridas S."/>
            <person name="Kuo A."/>
            <person name="Mondo S."/>
            <person name="Pangilinan J."/>
            <person name="Riley R."/>
            <person name="LaButti K."/>
            <person name="Andreopoulos B."/>
            <person name="Lipzen A."/>
            <person name="Chen C."/>
            <person name="Yan M."/>
            <person name="Daum C."/>
            <person name="Ng V."/>
            <person name="Clum A."/>
            <person name="Steindorff A."/>
            <person name="Ohm R.A."/>
            <person name="Martin F."/>
            <person name="Silar P."/>
            <person name="Natvig D.O."/>
            <person name="Lalanne C."/>
            <person name="Gautier V."/>
            <person name="Ament-Velasquez S.L."/>
            <person name="Kruys A."/>
            <person name="Hutchinson M.I."/>
            <person name="Powell A.J."/>
            <person name="Barry K."/>
            <person name="Miller A.N."/>
            <person name="Grigoriev I.V."/>
            <person name="Debuchy R."/>
            <person name="Gladieux P."/>
            <person name="Hiltunen Thoren M."/>
            <person name="Johannesson H."/>
        </authorList>
    </citation>
    <scope>NUCLEOTIDE SEQUENCE</scope>
    <source>
        <strain evidence="1">CBS 955.72</strain>
    </source>
</reference>
<name>A0AAJ0HAQ8_9PEZI</name>
<protein>
    <submittedName>
        <fullName evidence="1">Uncharacterized protein</fullName>
    </submittedName>
</protein>
<evidence type="ECO:0000313" key="1">
    <source>
        <dbReference type="EMBL" id="KAK3344532.1"/>
    </source>
</evidence>
<reference evidence="1" key="2">
    <citation type="submission" date="2023-06" db="EMBL/GenBank/DDBJ databases">
        <authorList>
            <consortium name="Lawrence Berkeley National Laboratory"/>
            <person name="Haridas S."/>
            <person name="Hensen N."/>
            <person name="Bonometti L."/>
            <person name="Westerberg I."/>
            <person name="Brannstrom I.O."/>
            <person name="Guillou S."/>
            <person name="Cros-Aarteil S."/>
            <person name="Calhoun S."/>
            <person name="Kuo A."/>
            <person name="Mondo S."/>
            <person name="Pangilinan J."/>
            <person name="Riley R."/>
            <person name="Labutti K."/>
            <person name="Andreopoulos B."/>
            <person name="Lipzen A."/>
            <person name="Chen C."/>
            <person name="Yanf M."/>
            <person name="Daum C."/>
            <person name="Ng V."/>
            <person name="Clum A."/>
            <person name="Steindorff A."/>
            <person name="Ohm R."/>
            <person name="Martin F."/>
            <person name="Silar P."/>
            <person name="Natvig D."/>
            <person name="Lalanne C."/>
            <person name="Gautier V."/>
            <person name="Ament-Velasquez S.L."/>
            <person name="Kruys A."/>
            <person name="Hutchinson M.I."/>
            <person name="Powell A.J."/>
            <person name="Barry K."/>
            <person name="Miller A.N."/>
            <person name="Grigoriev I.V."/>
            <person name="Debuchy R."/>
            <person name="Gladieux P."/>
            <person name="Thoren M.H."/>
            <person name="Johannesson H."/>
        </authorList>
    </citation>
    <scope>NUCLEOTIDE SEQUENCE</scope>
    <source>
        <strain evidence="1">CBS 955.72</strain>
    </source>
</reference>
<dbReference type="Proteomes" id="UP001275084">
    <property type="component" value="Unassembled WGS sequence"/>
</dbReference>
<dbReference type="EMBL" id="JAUIQD010000007">
    <property type="protein sequence ID" value="KAK3344532.1"/>
    <property type="molecule type" value="Genomic_DNA"/>
</dbReference>
<keyword evidence="2" id="KW-1185">Reference proteome</keyword>
<sequence length="115" mass="13560">MEGAMSGLTNTNSHDNDITREVDYSDLMIMGKENYAAAKKRYNINLWRYEQIMKQKNNLATWIEESMGARYLPLLHNKEPNEAFNIIKQFYKPFKGKIIQSTRTLYKAHLNKIKK</sequence>
<proteinExistence type="predicted"/>
<dbReference type="AlphaFoldDB" id="A0AAJ0HAQ8"/>
<organism evidence="1 2">
    <name type="scientific">Lasiosphaeria hispida</name>
    <dbReference type="NCBI Taxonomy" id="260671"/>
    <lineage>
        <taxon>Eukaryota</taxon>
        <taxon>Fungi</taxon>
        <taxon>Dikarya</taxon>
        <taxon>Ascomycota</taxon>
        <taxon>Pezizomycotina</taxon>
        <taxon>Sordariomycetes</taxon>
        <taxon>Sordariomycetidae</taxon>
        <taxon>Sordariales</taxon>
        <taxon>Lasiosphaeriaceae</taxon>
        <taxon>Lasiosphaeria</taxon>
    </lineage>
</organism>
<comment type="caution">
    <text evidence="1">The sequence shown here is derived from an EMBL/GenBank/DDBJ whole genome shotgun (WGS) entry which is preliminary data.</text>
</comment>
<evidence type="ECO:0000313" key="2">
    <source>
        <dbReference type="Proteomes" id="UP001275084"/>
    </source>
</evidence>
<accession>A0AAJ0HAQ8</accession>
<gene>
    <name evidence="1" type="ORF">B0T25DRAFT_573463</name>
</gene>